<dbReference type="SUPFAM" id="SSF47616">
    <property type="entry name" value="GST C-terminal domain-like"/>
    <property type="match status" value="1"/>
</dbReference>
<dbReference type="Gene3D" id="3.40.30.10">
    <property type="entry name" value="Glutaredoxin"/>
    <property type="match status" value="1"/>
</dbReference>
<accession>A0ABY8L7L0</accession>
<dbReference type="SFLD" id="SFLDS00019">
    <property type="entry name" value="Glutathione_Transferase_(cytos"/>
    <property type="match status" value="1"/>
</dbReference>
<dbReference type="CDD" id="cd03046">
    <property type="entry name" value="GST_N_GTT1_like"/>
    <property type="match status" value="1"/>
</dbReference>
<dbReference type="InterPro" id="IPR010987">
    <property type="entry name" value="Glutathione-S-Trfase_C-like"/>
</dbReference>
<dbReference type="InterPro" id="IPR004045">
    <property type="entry name" value="Glutathione_S-Trfase_N"/>
</dbReference>
<dbReference type="Pfam" id="PF02798">
    <property type="entry name" value="GST_N"/>
    <property type="match status" value="1"/>
</dbReference>
<dbReference type="RefSeq" id="WP_279963938.1">
    <property type="nucleotide sequence ID" value="NZ_CP122537.1"/>
</dbReference>
<reference evidence="3 4" key="1">
    <citation type="submission" date="2023-04" db="EMBL/GenBank/DDBJ databases">
        <title>Jannaschia ovalis sp. nov., a marine bacterium isolated from sea tidal flat.</title>
        <authorList>
            <person name="Kwon D.Y."/>
            <person name="Kim J.-J."/>
        </authorList>
    </citation>
    <scope>NUCLEOTIDE SEQUENCE [LARGE SCALE GENOMIC DNA]</scope>
    <source>
        <strain evidence="3 4">GRR-S6-38</strain>
    </source>
</reference>
<dbReference type="PANTHER" id="PTHR44051">
    <property type="entry name" value="GLUTATHIONE S-TRANSFERASE-RELATED"/>
    <property type="match status" value="1"/>
</dbReference>
<feature type="domain" description="GST C-terminal" evidence="2">
    <location>
        <begin position="79"/>
        <end position="195"/>
    </location>
</feature>
<dbReference type="PROSITE" id="PS50405">
    <property type="entry name" value="GST_CTER"/>
    <property type="match status" value="1"/>
</dbReference>
<feature type="domain" description="GST N-terminal" evidence="1">
    <location>
        <begin position="1"/>
        <end position="75"/>
    </location>
</feature>
<name>A0ABY8L7L0_9RHOB</name>
<dbReference type="Gene3D" id="1.20.1050.10">
    <property type="match status" value="1"/>
</dbReference>
<dbReference type="SUPFAM" id="SSF52833">
    <property type="entry name" value="Thioredoxin-like"/>
    <property type="match status" value="1"/>
</dbReference>
<dbReference type="Proteomes" id="UP001243420">
    <property type="component" value="Chromosome"/>
</dbReference>
<dbReference type="InterPro" id="IPR036282">
    <property type="entry name" value="Glutathione-S-Trfase_C_sf"/>
</dbReference>
<dbReference type="InterPro" id="IPR040079">
    <property type="entry name" value="Glutathione_S-Trfase"/>
</dbReference>
<dbReference type="EMBL" id="CP122537">
    <property type="protein sequence ID" value="WGH77364.1"/>
    <property type="molecule type" value="Genomic_DNA"/>
</dbReference>
<protein>
    <submittedName>
        <fullName evidence="3">Glutathione S-transferase</fullName>
    </submittedName>
</protein>
<keyword evidence="4" id="KW-1185">Reference proteome</keyword>
<organism evidence="3 4">
    <name type="scientific">Jannaschia ovalis</name>
    <dbReference type="NCBI Taxonomy" id="3038773"/>
    <lineage>
        <taxon>Bacteria</taxon>
        <taxon>Pseudomonadati</taxon>
        <taxon>Pseudomonadota</taxon>
        <taxon>Alphaproteobacteria</taxon>
        <taxon>Rhodobacterales</taxon>
        <taxon>Roseobacteraceae</taxon>
        <taxon>Jannaschia</taxon>
    </lineage>
</organism>
<dbReference type="InterPro" id="IPR036249">
    <property type="entry name" value="Thioredoxin-like_sf"/>
</dbReference>
<evidence type="ECO:0000313" key="4">
    <source>
        <dbReference type="Proteomes" id="UP001243420"/>
    </source>
</evidence>
<gene>
    <name evidence="3" type="ORF">P8627_09910</name>
</gene>
<proteinExistence type="predicted"/>
<evidence type="ECO:0000259" key="1">
    <source>
        <dbReference type="PROSITE" id="PS50404"/>
    </source>
</evidence>
<dbReference type="PROSITE" id="PS50404">
    <property type="entry name" value="GST_NTER"/>
    <property type="match status" value="1"/>
</dbReference>
<evidence type="ECO:0000259" key="2">
    <source>
        <dbReference type="PROSITE" id="PS50405"/>
    </source>
</evidence>
<dbReference type="PANTHER" id="PTHR44051:SF8">
    <property type="entry name" value="GLUTATHIONE S-TRANSFERASE GSTA"/>
    <property type="match status" value="1"/>
</dbReference>
<sequence>MLKLYGQVKSRAMRPLWLLEELGAEFEFVPVMPRSPEAFAVSPHGKIPVMETEEGPLFDSVAMMTMLADRAGRFTHPAGSYLRARQDALTNTINETFDAVLWSYAKHSFVLPEDQRVPAVKDSLRWQFGRYAEVMEKILGDGPFLMGEEPVIPDFLLAHCCGWAAGLKFDLPEGLREHMNRMRARPAFRKAVAHG</sequence>
<evidence type="ECO:0000313" key="3">
    <source>
        <dbReference type="EMBL" id="WGH77364.1"/>
    </source>
</evidence>